<evidence type="ECO:0000256" key="8">
    <source>
        <dbReference type="ARBA" id="ARBA00022833"/>
    </source>
</evidence>
<accession>A0ABQ6C1G5</accession>
<dbReference type="SMART" id="SM01009">
    <property type="entry name" value="AlkA_N"/>
    <property type="match status" value="1"/>
</dbReference>
<evidence type="ECO:0000259" key="14">
    <source>
        <dbReference type="PROSITE" id="PS01124"/>
    </source>
</evidence>
<evidence type="ECO:0000313" key="15">
    <source>
        <dbReference type="EMBL" id="GLS13549.1"/>
    </source>
</evidence>
<keyword evidence="5" id="KW-0808">Transferase</keyword>
<dbReference type="Gene3D" id="3.40.10.10">
    <property type="entry name" value="DNA Methylphosphotriester Repair Domain"/>
    <property type="match status" value="1"/>
</dbReference>
<comment type="catalytic activity">
    <reaction evidence="1">
        <text>Hydrolysis of alkylated DNA, releasing 3-methyladenine, 3-methylguanine, 7-methylguanine and 7-methyladenine.</text>
        <dbReference type="EC" id="3.2.2.21"/>
    </reaction>
</comment>
<dbReference type="Pfam" id="PF06029">
    <property type="entry name" value="AlkA_N"/>
    <property type="match status" value="1"/>
</dbReference>
<gene>
    <name evidence="15" type="primary">Ada</name>
    <name evidence="15" type="ORF">GCM10007935_09790</name>
</gene>
<dbReference type="SMART" id="SM00478">
    <property type="entry name" value="ENDO3c"/>
    <property type="match status" value="1"/>
</dbReference>
<protein>
    <recommendedName>
        <fullName evidence="3">DNA-3-methyladenine glycosylase II</fullName>
        <ecNumber evidence="3">3.2.2.21</ecNumber>
    </recommendedName>
</protein>
<evidence type="ECO:0000256" key="6">
    <source>
        <dbReference type="ARBA" id="ARBA00022723"/>
    </source>
</evidence>
<comment type="cofactor">
    <cofactor evidence="2">
        <name>Zn(2+)</name>
        <dbReference type="ChEBI" id="CHEBI:29105"/>
    </cofactor>
</comment>
<dbReference type="PROSITE" id="PS00041">
    <property type="entry name" value="HTH_ARAC_FAMILY_1"/>
    <property type="match status" value="1"/>
</dbReference>
<keyword evidence="12" id="KW-0804">Transcription</keyword>
<dbReference type="InterPro" id="IPR004026">
    <property type="entry name" value="Ada_DNA_repair_Zn-bd"/>
</dbReference>
<dbReference type="Gene3D" id="1.10.340.30">
    <property type="entry name" value="Hypothetical protein, domain 2"/>
    <property type="match status" value="1"/>
</dbReference>
<evidence type="ECO:0000256" key="12">
    <source>
        <dbReference type="ARBA" id="ARBA00023163"/>
    </source>
</evidence>
<dbReference type="PANTHER" id="PTHR43003">
    <property type="entry name" value="DNA-3-METHYLADENINE GLYCOSYLASE"/>
    <property type="match status" value="1"/>
</dbReference>
<dbReference type="EMBL" id="BSPB01000005">
    <property type="protein sequence ID" value="GLS13549.1"/>
    <property type="molecule type" value="Genomic_DNA"/>
</dbReference>
<dbReference type="PROSITE" id="PS01124">
    <property type="entry name" value="HTH_ARAC_FAMILY_2"/>
    <property type="match status" value="1"/>
</dbReference>
<dbReference type="GO" id="GO:0008168">
    <property type="term" value="F:methyltransferase activity"/>
    <property type="evidence" value="ECO:0007669"/>
    <property type="project" value="UniProtKB-KW"/>
</dbReference>
<evidence type="ECO:0000256" key="3">
    <source>
        <dbReference type="ARBA" id="ARBA00012000"/>
    </source>
</evidence>
<dbReference type="InterPro" id="IPR009057">
    <property type="entry name" value="Homeodomain-like_sf"/>
</dbReference>
<evidence type="ECO:0000256" key="2">
    <source>
        <dbReference type="ARBA" id="ARBA00001947"/>
    </source>
</evidence>
<dbReference type="InterPro" id="IPR018060">
    <property type="entry name" value="HTH_AraC"/>
</dbReference>
<dbReference type="InterPro" id="IPR010316">
    <property type="entry name" value="AlkA_N"/>
</dbReference>
<dbReference type="InterPro" id="IPR051912">
    <property type="entry name" value="Alkylbase_DNA_Glycosylase/TA"/>
</dbReference>
<dbReference type="PANTHER" id="PTHR43003:SF13">
    <property type="entry name" value="DNA-3-METHYLADENINE GLYCOSYLASE 2"/>
    <property type="match status" value="1"/>
</dbReference>
<dbReference type="InterPro" id="IPR011257">
    <property type="entry name" value="DNA_glycosylase"/>
</dbReference>
<dbReference type="EC" id="3.2.2.21" evidence="3"/>
<dbReference type="InterPro" id="IPR023170">
    <property type="entry name" value="HhH_base_excis_C"/>
</dbReference>
<evidence type="ECO:0000256" key="11">
    <source>
        <dbReference type="ARBA" id="ARBA00023159"/>
    </source>
</evidence>
<dbReference type="Pfam" id="PF02805">
    <property type="entry name" value="Ada_Zn_binding"/>
    <property type="match status" value="1"/>
</dbReference>
<dbReference type="InterPro" id="IPR037046">
    <property type="entry name" value="AlkA_N_sf"/>
</dbReference>
<dbReference type="SMART" id="SM00342">
    <property type="entry name" value="HTH_ARAC"/>
    <property type="match status" value="1"/>
</dbReference>
<dbReference type="Gene3D" id="1.10.10.60">
    <property type="entry name" value="Homeodomain-like"/>
    <property type="match status" value="2"/>
</dbReference>
<dbReference type="SUPFAM" id="SSF48150">
    <property type="entry name" value="DNA-glycosylase"/>
    <property type="match status" value="1"/>
</dbReference>
<keyword evidence="7" id="KW-0227">DNA damage</keyword>
<dbReference type="Gene3D" id="1.10.1670.10">
    <property type="entry name" value="Helix-hairpin-Helix base-excision DNA repair enzymes (C-terminal)"/>
    <property type="match status" value="1"/>
</dbReference>
<dbReference type="SUPFAM" id="SSF57884">
    <property type="entry name" value="Ada DNA repair protein, N-terminal domain (N-Ada 10)"/>
    <property type="match status" value="1"/>
</dbReference>
<dbReference type="RefSeq" id="WP_284306905.1">
    <property type="nucleotide sequence ID" value="NZ_BSPB01000005.1"/>
</dbReference>
<evidence type="ECO:0000256" key="7">
    <source>
        <dbReference type="ARBA" id="ARBA00022763"/>
    </source>
</evidence>
<evidence type="ECO:0000256" key="4">
    <source>
        <dbReference type="ARBA" id="ARBA00022603"/>
    </source>
</evidence>
<reference evidence="16" key="1">
    <citation type="journal article" date="2019" name="Int. J. Syst. Evol. Microbiol.">
        <title>The Global Catalogue of Microorganisms (GCM) 10K type strain sequencing project: providing services to taxonomists for standard genome sequencing and annotation.</title>
        <authorList>
            <consortium name="The Broad Institute Genomics Platform"/>
            <consortium name="The Broad Institute Genome Sequencing Center for Infectious Disease"/>
            <person name="Wu L."/>
            <person name="Ma J."/>
        </authorList>
    </citation>
    <scope>NUCLEOTIDE SEQUENCE [LARGE SCALE GENOMIC DNA]</scope>
    <source>
        <strain evidence="16">NBRC 109341</strain>
    </source>
</reference>
<evidence type="ECO:0000256" key="9">
    <source>
        <dbReference type="ARBA" id="ARBA00023015"/>
    </source>
</evidence>
<evidence type="ECO:0000256" key="1">
    <source>
        <dbReference type="ARBA" id="ARBA00000086"/>
    </source>
</evidence>
<evidence type="ECO:0000256" key="5">
    <source>
        <dbReference type="ARBA" id="ARBA00022679"/>
    </source>
</evidence>
<keyword evidence="16" id="KW-1185">Reference proteome</keyword>
<evidence type="ECO:0000256" key="13">
    <source>
        <dbReference type="ARBA" id="ARBA00023204"/>
    </source>
</evidence>
<comment type="caution">
    <text evidence="15">The sequence shown here is derived from an EMBL/GenBank/DDBJ whole genome shotgun (WGS) entry which is preliminary data.</text>
</comment>
<keyword evidence="13" id="KW-0234">DNA repair</keyword>
<keyword evidence="10" id="KW-0238">DNA-binding</keyword>
<dbReference type="SUPFAM" id="SSF55945">
    <property type="entry name" value="TATA-box binding protein-like"/>
    <property type="match status" value="1"/>
</dbReference>
<keyword evidence="6" id="KW-0479">Metal-binding</keyword>
<dbReference type="Pfam" id="PF12833">
    <property type="entry name" value="HTH_18"/>
    <property type="match status" value="1"/>
</dbReference>
<dbReference type="SUPFAM" id="SSF46689">
    <property type="entry name" value="Homeodomain-like"/>
    <property type="match status" value="1"/>
</dbReference>
<keyword evidence="11" id="KW-0010">Activator</keyword>
<proteinExistence type="predicted"/>
<keyword evidence="8" id="KW-0862">Zinc</keyword>
<dbReference type="InterPro" id="IPR003265">
    <property type="entry name" value="HhH-GPD_domain"/>
</dbReference>
<evidence type="ECO:0000256" key="10">
    <source>
        <dbReference type="ARBA" id="ARBA00023125"/>
    </source>
</evidence>
<dbReference type="InterPro" id="IPR018062">
    <property type="entry name" value="HTH_AraC-typ_CS"/>
</dbReference>
<evidence type="ECO:0000313" key="16">
    <source>
        <dbReference type="Proteomes" id="UP001156903"/>
    </source>
</evidence>
<name>A0ABQ6C1G5_9BURK</name>
<organism evidence="15 16">
    <name type="scientific">Hydrogenophaga electricum</name>
    <dbReference type="NCBI Taxonomy" id="1230953"/>
    <lineage>
        <taxon>Bacteria</taxon>
        <taxon>Pseudomonadati</taxon>
        <taxon>Pseudomonadota</taxon>
        <taxon>Betaproteobacteria</taxon>
        <taxon>Burkholderiales</taxon>
        <taxon>Comamonadaceae</taxon>
        <taxon>Hydrogenophaga</taxon>
    </lineage>
</organism>
<feature type="domain" description="HTH araC/xylS-type" evidence="14">
    <location>
        <begin position="116"/>
        <end position="195"/>
    </location>
</feature>
<sequence length="511" mass="55929">MPSPAPLDADACYLALAARDARFDGRFFTGVTSTGIYCRPVCRVRTPRQANCRFFAHAAQAEAAGFRPCLRCRPELAPGDLAWSATDAGDILTRQALGLLATPDTWTGDTPSAAALAQRLGVSDRHLRRLFEERMGVSPLQYLQTRRLLTAKQLLTDSHLPVTKVAELSGFGSLRRFNAVFQERYGLNPSQLRRGSSSPEGALTVRLGYRPPYDIAALLRFFHDRAIDGVEQVLWPTERMPLPGLARTIGLHASNRTLSGWVEARFDPERHQVIVRIAPSLVDALPTLIHRVRAWLDLDADPIAIQAVLRTMPAPAGEHAGLRVPGCLDGFELAVRAVLGQQITVAAARTLARRLVQQLGTPLPSSGEGDGTHLDRLFPSPQQLADTAPERLGELGIVRQRQRALIALAQAVCTQQLDLQGSGDMAATLDHLRQLPGIGEWTAQYIAMRALRWPDAFLAKDVALQKSLGLPRSLTEAAAESLSQAWRPWRSYAVMRAWQAPSPLSPPQPSP</sequence>
<dbReference type="CDD" id="cd00056">
    <property type="entry name" value="ENDO3c"/>
    <property type="match status" value="1"/>
</dbReference>
<dbReference type="Proteomes" id="UP001156903">
    <property type="component" value="Unassembled WGS sequence"/>
</dbReference>
<keyword evidence="9" id="KW-0805">Transcription regulation</keyword>
<dbReference type="InterPro" id="IPR035451">
    <property type="entry name" value="Ada-like_dom_sf"/>
</dbReference>
<dbReference type="Gene3D" id="3.30.310.20">
    <property type="entry name" value="DNA-3-methyladenine glycosylase AlkA, N-terminal domain"/>
    <property type="match status" value="1"/>
</dbReference>
<keyword evidence="4 15" id="KW-0489">Methyltransferase</keyword>
<dbReference type="GO" id="GO:0032259">
    <property type="term" value="P:methylation"/>
    <property type="evidence" value="ECO:0007669"/>
    <property type="project" value="UniProtKB-KW"/>
</dbReference>
<dbReference type="Pfam" id="PF00730">
    <property type="entry name" value="HhH-GPD"/>
    <property type="match status" value="1"/>
</dbReference>